<dbReference type="InterPro" id="IPR026444">
    <property type="entry name" value="Secre_tail"/>
</dbReference>
<keyword evidence="1 2" id="KW-0732">Signal</keyword>
<dbReference type="Proteomes" id="UP001500426">
    <property type="component" value="Unassembled WGS sequence"/>
</dbReference>
<dbReference type="Pfam" id="PF18962">
    <property type="entry name" value="Por_Secre_tail"/>
    <property type="match status" value="1"/>
</dbReference>
<evidence type="ECO:0000259" key="3">
    <source>
        <dbReference type="Pfam" id="PF18962"/>
    </source>
</evidence>
<organism evidence="4 5">
    <name type="scientific">Flavobacterium chungnamense</name>
    <dbReference type="NCBI Taxonomy" id="706182"/>
    <lineage>
        <taxon>Bacteria</taxon>
        <taxon>Pseudomonadati</taxon>
        <taxon>Bacteroidota</taxon>
        <taxon>Flavobacteriia</taxon>
        <taxon>Flavobacteriales</taxon>
        <taxon>Flavobacteriaceae</taxon>
        <taxon>Flavobacterium</taxon>
    </lineage>
</organism>
<evidence type="ECO:0000256" key="2">
    <source>
        <dbReference type="SAM" id="SignalP"/>
    </source>
</evidence>
<gene>
    <name evidence="4" type="ORF">GCM10022388_04330</name>
</gene>
<protein>
    <recommendedName>
        <fullName evidence="3">Secretion system C-terminal sorting domain-containing protein</fullName>
    </recommendedName>
</protein>
<feature type="chain" id="PRO_5047127302" description="Secretion system C-terminal sorting domain-containing protein" evidence="2">
    <location>
        <begin position="30"/>
        <end position="291"/>
    </location>
</feature>
<proteinExistence type="predicted"/>
<evidence type="ECO:0000313" key="4">
    <source>
        <dbReference type="EMBL" id="GAA4042559.1"/>
    </source>
</evidence>
<dbReference type="NCBIfam" id="TIGR04183">
    <property type="entry name" value="Por_Secre_tail"/>
    <property type="match status" value="1"/>
</dbReference>
<dbReference type="EMBL" id="BAABCS010000003">
    <property type="protein sequence ID" value="GAA4042559.1"/>
    <property type="molecule type" value="Genomic_DNA"/>
</dbReference>
<evidence type="ECO:0000256" key="1">
    <source>
        <dbReference type="ARBA" id="ARBA00022729"/>
    </source>
</evidence>
<sequence>MPKKSLFLLKKMKKITLFFCIASIVTGYAQIFQEHTYVTNDRPSLNNSFPGDDGYMDFYLVNGPYNGPYTLDLFDGETHVLYKSMPMPPSYTGFANNSLIYKDNQLPQYFISKHLFNDDDLIEFITPVQYYNPFGNGISAPKLIISNEQGTILYEIFDRYAPRLVKTGNDQYKLLVSMGHNGQYSDIIGSGSIQIDVYSLPGTLNLGQQEIYLAREAFQGHPNPTSNRITISNSQPLPENAELEVFDMSGNRIQSQTVASGTIDIIVDTSQLSTGVYVYKINGMTGKFIKK</sequence>
<comment type="caution">
    <text evidence="4">The sequence shown here is derived from an EMBL/GenBank/DDBJ whole genome shotgun (WGS) entry which is preliminary data.</text>
</comment>
<name>A0ABP7UFY3_9FLAO</name>
<dbReference type="RefSeq" id="WP_345090000.1">
    <property type="nucleotide sequence ID" value="NZ_BAABCS010000003.1"/>
</dbReference>
<accession>A0ABP7UFY3</accession>
<evidence type="ECO:0000313" key="5">
    <source>
        <dbReference type="Proteomes" id="UP001500426"/>
    </source>
</evidence>
<feature type="domain" description="Secretion system C-terminal sorting" evidence="3">
    <location>
        <begin position="222"/>
        <end position="291"/>
    </location>
</feature>
<reference evidence="5" key="1">
    <citation type="journal article" date="2019" name="Int. J. Syst. Evol. Microbiol.">
        <title>The Global Catalogue of Microorganisms (GCM) 10K type strain sequencing project: providing services to taxonomists for standard genome sequencing and annotation.</title>
        <authorList>
            <consortium name="The Broad Institute Genomics Platform"/>
            <consortium name="The Broad Institute Genome Sequencing Center for Infectious Disease"/>
            <person name="Wu L."/>
            <person name="Ma J."/>
        </authorList>
    </citation>
    <scope>NUCLEOTIDE SEQUENCE [LARGE SCALE GENOMIC DNA]</scope>
    <source>
        <strain evidence="5">JCM 17068</strain>
    </source>
</reference>
<keyword evidence="5" id="KW-1185">Reference proteome</keyword>
<feature type="signal peptide" evidence="2">
    <location>
        <begin position="1"/>
        <end position="29"/>
    </location>
</feature>